<comment type="caution">
    <text evidence="1">The sequence shown here is derived from an EMBL/GenBank/DDBJ whole genome shotgun (WGS) entry which is preliminary data.</text>
</comment>
<organism evidence="1 2">
    <name type="scientific">Puccinia sorghi</name>
    <dbReference type="NCBI Taxonomy" id="27349"/>
    <lineage>
        <taxon>Eukaryota</taxon>
        <taxon>Fungi</taxon>
        <taxon>Dikarya</taxon>
        <taxon>Basidiomycota</taxon>
        <taxon>Pucciniomycotina</taxon>
        <taxon>Pucciniomycetes</taxon>
        <taxon>Pucciniales</taxon>
        <taxon>Pucciniaceae</taxon>
        <taxon>Puccinia</taxon>
    </lineage>
</organism>
<proteinExistence type="predicted"/>
<keyword evidence="2" id="KW-1185">Reference proteome</keyword>
<protein>
    <submittedName>
        <fullName evidence="1">Uncharacterized protein</fullName>
    </submittedName>
</protein>
<dbReference type="AlphaFoldDB" id="A0A0L6UUX2"/>
<dbReference type="InterPro" id="IPR025659">
    <property type="entry name" value="Tubby-like_C"/>
</dbReference>
<name>A0A0L6UUX2_9BASI</name>
<dbReference type="EMBL" id="LAVV01008634">
    <property type="protein sequence ID" value="KNZ52323.1"/>
    <property type="molecule type" value="Genomic_DNA"/>
</dbReference>
<dbReference type="Proteomes" id="UP000037035">
    <property type="component" value="Unassembled WGS sequence"/>
</dbReference>
<evidence type="ECO:0000313" key="2">
    <source>
        <dbReference type="Proteomes" id="UP000037035"/>
    </source>
</evidence>
<gene>
    <name evidence="1" type="ORF">VP01_3619g3</name>
</gene>
<evidence type="ECO:0000313" key="1">
    <source>
        <dbReference type="EMBL" id="KNZ52323.1"/>
    </source>
</evidence>
<accession>A0A0L6UUX2</accession>
<sequence length="313" mass="35198">MKPDDSSANRFTIESGWPWCTTCCCCLSYHGGLVAIDRVAETRENVLNLLIHTCKLLAAPFRLHHDCLTPANITPRTGDHTPYAPSQPLGVGPQVYGPRSTPTPPATPFVPASFVWDASLPFDKGPINITDYNTGKPVFTVQDRDHTKHHCFEVFNLKNEMLVQVHQKARFTPSPVLTTHRPNPHLYRTAKTAARGYSFTYHTSSGVSYTIHPRGLKTDQWVMQMQGNDPDVKYQSLTYHRGHTRNSGNVCFNHNHTDVAVFTFAPPKDRTYLKGSENTVKLDIIAPTNIGPVRQYFIALWSLVKLRIDKFGL</sequence>
<reference evidence="1 2" key="1">
    <citation type="submission" date="2015-08" db="EMBL/GenBank/DDBJ databases">
        <title>Next Generation Sequencing and Analysis of the Genome of Puccinia sorghi L Schw, the Causal Agent of Maize Common Rust.</title>
        <authorList>
            <person name="Rochi L."/>
            <person name="Burguener G."/>
            <person name="Darino M."/>
            <person name="Turjanski A."/>
            <person name="Kreff E."/>
            <person name="Dieguez M.J."/>
            <person name="Sacco F."/>
        </authorList>
    </citation>
    <scope>NUCLEOTIDE SEQUENCE [LARGE SCALE GENOMIC DNA]</scope>
    <source>
        <strain evidence="1 2">RO10H11247</strain>
    </source>
</reference>
<dbReference type="SUPFAM" id="SSF54518">
    <property type="entry name" value="Tubby C-terminal domain-like"/>
    <property type="match status" value="1"/>
</dbReference>
<dbReference type="OrthoDB" id="2495090at2759"/>
<dbReference type="VEuPathDB" id="FungiDB:VP01_3619g3"/>